<evidence type="ECO:0000313" key="2">
    <source>
        <dbReference type="EMBL" id="MPC79790.1"/>
    </source>
</evidence>
<evidence type="ECO:0000256" key="1">
    <source>
        <dbReference type="SAM" id="MobiDB-lite"/>
    </source>
</evidence>
<gene>
    <name evidence="2" type="ORF">E2C01_074336</name>
</gene>
<organism evidence="2 3">
    <name type="scientific">Portunus trituberculatus</name>
    <name type="common">Swimming crab</name>
    <name type="synonym">Neptunus trituberculatus</name>
    <dbReference type="NCBI Taxonomy" id="210409"/>
    <lineage>
        <taxon>Eukaryota</taxon>
        <taxon>Metazoa</taxon>
        <taxon>Ecdysozoa</taxon>
        <taxon>Arthropoda</taxon>
        <taxon>Crustacea</taxon>
        <taxon>Multicrustacea</taxon>
        <taxon>Malacostraca</taxon>
        <taxon>Eumalacostraca</taxon>
        <taxon>Eucarida</taxon>
        <taxon>Decapoda</taxon>
        <taxon>Pleocyemata</taxon>
        <taxon>Brachyura</taxon>
        <taxon>Eubrachyura</taxon>
        <taxon>Portunoidea</taxon>
        <taxon>Portunidae</taxon>
        <taxon>Portuninae</taxon>
        <taxon>Portunus</taxon>
    </lineage>
</organism>
<keyword evidence="3" id="KW-1185">Reference proteome</keyword>
<dbReference type="EMBL" id="VSRR010052102">
    <property type="protein sequence ID" value="MPC79790.1"/>
    <property type="molecule type" value="Genomic_DNA"/>
</dbReference>
<proteinExistence type="predicted"/>
<feature type="compositionally biased region" description="Polar residues" evidence="1">
    <location>
        <begin position="1"/>
        <end position="19"/>
    </location>
</feature>
<comment type="caution">
    <text evidence="2">The sequence shown here is derived from an EMBL/GenBank/DDBJ whole genome shotgun (WGS) entry which is preliminary data.</text>
</comment>
<protein>
    <submittedName>
        <fullName evidence="2">Uncharacterized protein</fullName>
    </submittedName>
</protein>
<feature type="region of interest" description="Disordered" evidence="1">
    <location>
        <begin position="1"/>
        <end position="20"/>
    </location>
</feature>
<dbReference type="Proteomes" id="UP000324222">
    <property type="component" value="Unassembled WGS sequence"/>
</dbReference>
<sequence>MYVNRSLQSPSTPHQTGAAQSCFPASHATELLKETYTEQASRLRLIPFGSSSLAPHSVRLEAIEERANRAPH</sequence>
<dbReference type="AlphaFoldDB" id="A0A5B7I5F3"/>
<accession>A0A5B7I5F3</accession>
<dbReference type="PROSITE" id="PS51257">
    <property type="entry name" value="PROKAR_LIPOPROTEIN"/>
    <property type="match status" value="1"/>
</dbReference>
<name>A0A5B7I5F3_PORTR</name>
<reference evidence="2 3" key="1">
    <citation type="submission" date="2019-05" db="EMBL/GenBank/DDBJ databases">
        <title>Another draft genome of Portunus trituberculatus and its Hox gene families provides insights of decapod evolution.</title>
        <authorList>
            <person name="Jeong J.-H."/>
            <person name="Song I."/>
            <person name="Kim S."/>
            <person name="Choi T."/>
            <person name="Kim D."/>
            <person name="Ryu S."/>
            <person name="Kim W."/>
        </authorList>
    </citation>
    <scope>NUCLEOTIDE SEQUENCE [LARGE SCALE GENOMIC DNA]</scope>
    <source>
        <tissue evidence="2">Muscle</tissue>
    </source>
</reference>
<evidence type="ECO:0000313" key="3">
    <source>
        <dbReference type="Proteomes" id="UP000324222"/>
    </source>
</evidence>